<evidence type="ECO:0000313" key="5">
    <source>
        <dbReference type="Proteomes" id="UP001552594"/>
    </source>
</evidence>
<dbReference type="InterPro" id="IPR009075">
    <property type="entry name" value="AcylCo_DH/oxidase_C"/>
</dbReference>
<reference evidence="4 5" key="1">
    <citation type="submission" date="2024-06" db="EMBL/GenBank/DDBJ databases">
        <title>The Natural Products Discovery Center: Release of the First 8490 Sequenced Strains for Exploring Actinobacteria Biosynthetic Diversity.</title>
        <authorList>
            <person name="Kalkreuter E."/>
            <person name="Kautsar S.A."/>
            <person name="Yang D."/>
            <person name="Bader C.D."/>
            <person name="Teijaro C.N."/>
            <person name="Fluegel L."/>
            <person name="Davis C.M."/>
            <person name="Simpson J.R."/>
            <person name="Lauterbach L."/>
            <person name="Steele A.D."/>
            <person name="Gui C."/>
            <person name="Meng S."/>
            <person name="Li G."/>
            <person name="Viehrig K."/>
            <person name="Ye F."/>
            <person name="Su P."/>
            <person name="Kiefer A.F."/>
            <person name="Nichols A."/>
            <person name="Cepeda A.J."/>
            <person name="Yan W."/>
            <person name="Fan B."/>
            <person name="Jiang Y."/>
            <person name="Adhikari A."/>
            <person name="Zheng C.-J."/>
            <person name="Schuster L."/>
            <person name="Cowan T.M."/>
            <person name="Smanski M.J."/>
            <person name="Chevrette M.G."/>
            <person name="De Carvalho L.P.S."/>
            <person name="Shen B."/>
        </authorList>
    </citation>
    <scope>NUCLEOTIDE SEQUENCE [LARGE SCALE GENOMIC DNA]</scope>
    <source>
        <strain evidence="4 5">NPDC052347</strain>
    </source>
</reference>
<gene>
    <name evidence="4" type="ORF">AB0L16_19050</name>
</gene>
<organism evidence="4 5">
    <name type="scientific">Streptomyces orinoci</name>
    <name type="common">Streptoverticillium orinoci</name>
    <dbReference type="NCBI Taxonomy" id="67339"/>
    <lineage>
        <taxon>Bacteria</taxon>
        <taxon>Bacillati</taxon>
        <taxon>Actinomycetota</taxon>
        <taxon>Actinomycetes</taxon>
        <taxon>Kitasatosporales</taxon>
        <taxon>Streptomycetaceae</taxon>
        <taxon>Streptomyces</taxon>
    </lineage>
</organism>
<dbReference type="SUPFAM" id="SSF47203">
    <property type="entry name" value="Acyl-CoA dehydrogenase C-terminal domain-like"/>
    <property type="match status" value="1"/>
</dbReference>
<dbReference type="Proteomes" id="UP001552594">
    <property type="component" value="Unassembled WGS sequence"/>
</dbReference>
<keyword evidence="5" id="KW-1185">Reference proteome</keyword>
<feature type="domain" description="Acyl-CoA dehydrogenase/oxidase C-terminal" evidence="3">
    <location>
        <begin position="99"/>
        <end position="152"/>
    </location>
</feature>
<dbReference type="EMBL" id="JBFAUK010000014">
    <property type="protein sequence ID" value="MEV5508541.1"/>
    <property type="molecule type" value="Genomic_DNA"/>
</dbReference>
<protein>
    <submittedName>
        <fullName evidence="4">Acyl-CoA dehydrogenase family protein</fullName>
    </submittedName>
</protein>
<evidence type="ECO:0000256" key="2">
    <source>
        <dbReference type="SAM" id="MobiDB-lite"/>
    </source>
</evidence>
<keyword evidence="1" id="KW-0285">Flavoprotein</keyword>
<evidence type="ECO:0000256" key="1">
    <source>
        <dbReference type="ARBA" id="ARBA00022630"/>
    </source>
</evidence>
<dbReference type="InterPro" id="IPR036250">
    <property type="entry name" value="AcylCo_DH-like_C"/>
</dbReference>
<dbReference type="RefSeq" id="WP_109278146.1">
    <property type="nucleotide sequence ID" value="NZ_JBFAUK010000014.1"/>
</dbReference>
<evidence type="ECO:0000313" key="4">
    <source>
        <dbReference type="EMBL" id="MEV5508541.1"/>
    </source>
</evidence>
<sequence length="192" mass="21091">MDRQLDKHQRDLSLALRAALVDTDPDDVTSCLTDLDLYALECPMERDGLGFGLSMGVIVAEELGRHAARNDYRGRAAAWDRALVPADRARTRGASGRRAYLLGLATGVHRLAVQRSVRRRQFGTALAERQAVAFPLAAQYAHQEAVRLLVPRGLAERPRRARGNGGGGPWLTRSSTPWRPRPGRCMCTAPSP</sequence>
<proteinExistence type="predicted"/>
<name>A0ABV3K061_STRON</name>
<comment type="caution">
    <text evidence="4">The sequence shown here is derived from an EMBL/GenBank/DDBJ whole genome shotgun (WGS) entry which is preliminary data.</text>
</comment>
<accession>A0ABV3K061</accession>
<dbReference type="Pfam" id="PF00441">
    <property type="entry name" value="Acyl-CoA_dh_1"/>
    <property type="match status" value="1"/>
</dbReference>
<dbReference type="Gene3D" id="1.20.140.10">
    <property type="entry name" value="Butyryl-CoA Dehydrogenase, subunit A, domain 3"/>
    <property type="match status" value="1"/>
</dbReference>
<evidence type="ECO:0000259" key="3">
    <source>
        <dbReference type="Pfam" id="PF00441"/>
    </source>
</evidence>
<feature type="region of interest" description="Disordered" evidence="2">
    <location>
        <begin position="157"/>
        <end position="192"/>
    </location>
</feature>